<keyword evidence="7" id="KW-1185">Reference proteome</keyword>
<gene>
    <name evidence="6" type="ORF">BLW93_01500</name>
</gene>
<evidence type="ECO:0000313" key="6">
    <source>
        <dbReference type="EMBL" id="OMH41193.1"/>
    </source>
</evidence>
<sequence>MYSENLLENMELVEKTRESREKQQLPILNEKKKEKLLSSFHPDYRLSGFRALRVGVNRGDRTVHEIADLLEAFSSFDYREINFEKPDLETDVLVLGGGGAGITAALFAHSAGAKVILATKLRLGNSNTIMALGGMQASVSENDSPIRHFADTMVAGKFQGRRELVKAMVDDGPSIVKWLLDLGVNFDRDEKGNLLTKKAGGSIAPRILSIGDYTGLNIIKILKDEIRNRPEIEILEFAPAVELTTNEFGECNGAILFDLERKRFVLVKAKSVILATGGSGRLHIQGFQTSNNFGATGDAIVLAYRAGAKLEGLDSFQYHPTGIVYPDHMVGVLVTEAIRSLGAHLVNSKGERFINELETRDVVAAAMIKECEEGKGIKTPSGRVGVWLDTPVIEERYGKGFLKKKFPALFRMFMRVKINIEKQPLLVYPTLHYQNGGILIDEKGETTVKNLFVAGEAAGGIHGKNRLMGNSLLDIFVFGRRAGLAAARRKYNEPGKQTLSHLERYYQELKSLRITTVAKTPRIFQEYIVGD</sequence>
<dbReference type="PRINTS" id="PR00368">
    <property type="entry name" value="FADPNR"/>
</dbReference>
<dbReference type="InterPro" id="IPR030664">
    <property type="entry name" value="SdhA/FrdA/AprA"/>
</dbReference>
<proteinExistence type="predicted"/>
<dbReference type="GO" id="GO:0009435">
    <property type="term" value="P:NAD+ biosynthetic process"/>
    <property type="evidence" value="ECO:0007669"/>
    <property type="project" value="UniProtKB-UniPathway"/>
</dbReference>
<reference evidence="6 7" key="1">
    <citation type="submission" date="2016-10" db="EMBL/GenBank/DDBJ databases">
        <title>Genome sequence of a sulfur-reducing bacterium Desulfurobacterium indicum K6013.</title>
        <authorList>
            <person name="Cao J."/>
            <person name="Shao Z."/>
            <person name="Alain K."/>
            <person name="Jebbar M."/>
        </authorList>
    </citation>
    <scope>NUCLEOTIDE SEQUENCE [LARGE SCALE GENOMIC DNA]</scope>
    <source>
        <strain evidence="6 7">K6013</strain>
    </source>
</reference>
<evidence type="ECO:0000256" key="4">
    <source>
        <dbReference type="PIRSR" id="PIRSR630664-50"/>
    </source>
</evidence>
<dbReference type="PANTHER" id="PTHR11632">
    <property type="entry name" value="SUCCINATE DEHYDROGENASE 2 FLAVOPROTEIN SUBUNIT"/>
    <property type="match status" value="1"/>
</dbReference>
<keyword evidence="3" id="KW-0560">Oxidoreductase</keyword>
<accession>A0A1R1MN58</accession>
<evidence type="ECO:0000256" key="2">
    <source>
        <dbReference type="ARBA" id="ARBA00022630"/>
    </source>
</evidence>
<comment type="cofactor">
    <cofactor evidence="1">
        <name>FAD</name>
        <dbReference type="ChEBI" id="CHEBI:57692"/>
    </cofactor>
</comment>
<dbReference type="UniPathway" id="UPA00253">
    <property type="reaction ID" value="UER00326"/>
</dbReference>
<feature type="domain" description="FAD-dependent oxidoreductase 2 FAD-binding" evidence="5">
    <location>
        <begin position="91"/>
        <end position="472"/>
    </location>
</feature>
<evidence type="ECO:0000256" key="3">
    <source>
        <dbReference type="ARBA" id="ARBA00023002"/>
    </source>
</evidence>
<organism evidence="6 7">
    <name type="scientific">Desulfurobacterium indicum</name>
    <dbReference type="NCBI Taxonomy" id="1914305"/>
    <lineage>
        <taxon>Bacteria</taxon>
        <taxon>Pseudomonadati</taxon>
        <taxon>Aquificota</taxon>
        <taxon>Aquificia</taxon>
        <taxon>Desulfurobacteriales</taxon>
        <taxon>Desulfurobacteriaceae</taxon>
        <taxon>Desulfurobacterium</taxon>
    </lineage>
</organism>
<dbReference type="Gene3D" id="3.90.700.10">
    <property type="entry name" value="Succinate dehydrogenase/fumarate reductase flavoprotein, catalytic domain"/>
    <property type="match status" value="1"/>
</dbReference>
<dbReference type="Gene3D" id="3.50.50.60">
    <property type="entry name" value="FAD/NAD(P)-binding domain"/>
    <property type="match status" value="1"/>
</dbReference>
<dbReference type="Pfam" id="PF00890">
    <property type="entry name" value="FAD_binding_2"/>
    <property type="match status" value="1"/>
</dbReference>
<evidence type="ECO:0000313" key="7">
    <source>
        <dbReference type="Proteomes" id="UP000187408"/>
    </source>
</evidence>
<dbReference type="GO" id="GO:0016491">
    <property type="term" value="F:oxidoreductase activity"/>
    <property type="evidence" value="ECO:0007669"/>
    <property type="project" value="UniProtKB-KW"/>
</dbReference>
<name>A0A1R1MN58_9BACT</name>
<protein>
    <submittedName>
        <fullName evidence="6">Succinate dehydrogenase/fumarate reductase flavoprotein subunit</fullName>
    </submittedName>
</protein>
<dbReference type="OrthoDB" id="9806724at2"/>
<dbReference type="Proteomes" id="UP000187408">
    <property type="component" value="Unassembled WGS sequence"/>
</dbReference>
<dbReference type="EMBL" id="MOEN01000003">
    <property type="protein sequence ID" value="OMH41193.1"/>
    <property type="molecule type" value="Genomic_DNA"/>
</dbReference>
<dbReference type="InterPro" id="IPR027477">
    <property type="entry name" value="Succ_DH/fumarate_Rdtase_cat_sf"/>
</dbReference>
<dbReference type="STRING" id="1914305.BLW93_01500"/>
<dbReference type="SUPFAM" id="SSF51905">
    <property type="entry name" value="FAD/NAD(P)-binding domain"/>
    <property type="match status" value="1"/>
</dbReference>
<evidence type="ECO:0000256" key="1">
    <source>
        <dbReference type="ARBA" id="ARBA00001974"/>
    </source>
</evidence>
<dbReference type="PANTHER" id="PTHR11632:SF51">
    <property type="entry name" value="SUCCINATE DEHYDROGENASE [UBIQUINONE] FLAVOPROTEIN SUBUNIT, MITOCHONDRIAL"/>
    <property type="match status" value="1"/>
</dbReference>
<evidence type="ECO:0000259" key="5">
    <source>
        <dbReference type="Pfam" id="PF00890"/>
    </source>
</evidence>
<feature type="active site" description="Proton acceptor" evidence="4">
    <location>
        <position position="360"/>
    </location>
</feature>
<dbReference type="RefSeq" id="WP_076712350.1">
    <property type="nucleotide sequence ID" value="NZ_MOEN01000003.1"/>
</dbReference>
<keyword evidence="2" id="KW-0285">Flavoprotein</keyword>
<dbReference type="SUPFAM" id="SSF56425">
    <property type="entry name" value="Succinate dehydrogenase/fumarate reductase flavoprotein, catalytic domain"/>
    <property type="match status" value="1"/>
</dbReference>
<comment type="caution">
    <text evidence="6">The sequence shown here is derived from an EMBL/GenBank/DDBJ whole genome shotgun (WGS) entry which is preliminary data.</text>
</comment>
<dbReference type="AlphaFoldDB" id="A0A1R1MN58"/>
<dbReference type="InterPro" id="IPR036188">
    <property type="entry name" value="FAD/NAD-bd_sf"/>
</dbReference>
<dbReference type="InterPro" id="IPR003953">
    <property type="entry name" value="FAD-dep_OxRdtase_2_FAD-bd"/>
</dbReference>